<name>A0A411CSJ1_9CAUD</name>
<keyword evidence="2" id="KW-1185">Reference proteome</keyword>
<dbReference type="GeneID" id="63026028"/>
<dbReference type="Proteomes" id="UP000289665">
    <property type="component" value="Segment"/>
</dbReference>
<accession>A0A411CSJ1</accession>
<dbReference type="KEGG" id="vg:63026028"/>
<evidence type="ECO:0000313" key="2">
    <source>
        <dbReference type="Proteomes" id="UP000289665"/>
    </source>
</evidence>
<sequence>MTTRTERLAKVRAVAAQIRDDAEADVRKHDGQPIDGRRLGTIHGELNGLIVGLANCVEQLAADDRPAEIPHPMHVTDSAGDRAGYSVGEIIRHSRRLHYAPTGIVIYNTGNLANITDGGPGDGAQFFLHIGSGAWQPCNDAGQVHRLADWPDGFASDQIFLPARVWAVER</sequence>
<dbReference type="EMBL" id="MK433264">
    <property type="protein sequence ID" value="QAY16815.1"/>
    <property type="molecule type" value="Genomic_DNA"/>
</dbReference>
<gene>
    <name evidence="1" type="primary">71</name>
    <name evidence="1" type="ORF">SEA_TIAMOCELI_71</name>
</gene>
<evidence type="ECO:0000313" key="1">
    <source>
        <dbReference type="EMBL" id="QAY16815.1"/>
    </source>
</evidence>
<proteinExistence type="predicted"/>
<protein>
    <submittedName>
        <fullName evidence="1">Uncharacterized protein</fullName>
    </submittedName>
</protein>
<organism evidence="1 2">
    <name type="scientific">Gordonia phage Tiamoceli</name>
    <dbReference type="NCBI Taxonomy" id="2510508"/>
    <lineage>
        <taxon>Viruses</taxon>
        <taxon>Duplodnaviria</taxon>
        <taxon>Heunggongvirae</taxon>
        <taxon>Uroviricota</taxon>
        <taxon>Caudoviricetes</taxon>
        <taxon>Stackebrandtviridae</taxon>
        <taxon>Schenleyvirinae</taxon>
        <taxon>Dexdertvirus</taxon>
        <taxon>Dexdertvirus tiamoceli</taxon>
    </lineage>
</organism>
<dbReference type="RefSeq" id="YP_010001533.1">
    <property type="nucleotide sequence ID" value="NC_053211.1"/>
</dbReference>
<reference evidence="1 2" key="1">
    <citation type="submission" date="2019-01" db="EMBL/GenBank/DDBJ databases">
        <authorList>
            <person name="Correa-Alfonzo M.C."/>
            <person name="Gonzalez-Espada L.V."/>
            <person name="Jaramillo-Canas A.J."/>
            <person name="Delgado-Cruz A.S."/>
            <person name="Delgado-Hernandez N.A."/>
            <person name="Diaz-Garcia L."/>
            <person name="Fernandez-Martinez M."/>
            <person name="Vazquez E."/>
            <person name="Rubin M.R."/>
            <person name="Garlena R.A."/>
            <person name="Russell D.A."/>
            <person name="Pope W.H."/>
            <person name="Jacobs-Sera D."/>
            <person name="Hatfull G.F."/>
        </authorList>
    </citation>
    <scope>NUCLEOTIDE SEQUENCE [LARGE SCALE GENOMIC DNA]</scope>
</reference>